<keyword evidence="5" id="KW-1185">Reference proteome</keyword>
<comment type="similarity">
    <text evidence="1">Belongs to the NAD(P)H dehydrogenase (quinone) family.</text>
</comment>
<dbReference type="Gene3D" id="3.40.50.360">
    <property type="match status" value="1"/>
</dbReference>
<dbReference type="RefSeq" id="WP_233698569.1">
    <property type="nucleotide sequence ID" value="NZ_JAJNBZ010000027.1"/>
</dbReference>
<gene>
    <name evidence="4" type="ORF">LQV63_24120</name>
</gene>
<dbReference type="Pfam" id="PF02525">
    <property type="entry name" value="Flavodoxin_2"/>
    <property type="match status" value="1"/>
</dbReference>
<dbReference type="PANTHER" id="PTHR10204:SF34">
    <property type="entry name" value="NAD(P)H DEHYDROGENASE [QUINONE] 1 ISOFORM 1"/>
    <property type="match status" value="1"/>
</dbReference>
<reference evidence="4 5" key="1">
    <citation type="submission" date="2021-11" db="EMBL/GenBank/DDBJ databases">
        <title>Draft genome sequence of Paenibacillus profundus YoMME, a new Gram-positive bacteria with exoelectrogenic properties.</title>
        <authorList>
            <person name="Hubenova Y."/>
            <person name="Hubenova E."/>
            <person name="Manasiev Y."/>
            <person name="Peykov S."/>
            <person name="Mitov M."/>
        </authorList>
    </citation>
    <scope>NUCLEOTIDE SEQUENCE [LARGE SCALE GENOMIC DNA]</scope>
    <source>
        <strain evidence="4 5">YoMME</strain>
    </source>
</reference>
<organism evidence="4 5">
    <name type="scientific">Paenibacillus profundus</name>
    <dbReference type="NCBI Taxonomy" id="1173085"/>
    <lineage>
        <taxon>Bacteria</taxon>
        <taxon>Bacillati</taxon>
        <taxon>Bacillota</taxon>
        <taxon>Bacilli</taxon>
        <taxon>Bacillales</taxon>
        <taxon>Paenibacillaceae</taxon>
        <taxon>Paenibacillus</taxon>
    </lineage>
</organism>
<dbReference type="InterPro" id="IPR029039">
    <property type="entry name" value="Flavoprotein-like_sf"/>
</dbReference>
<dbReference type="InterPro" id="IPR003680">
    <property type="entry name" value="Flavodoxin_fold"/>
</dbReference>
<dbReference type="SUPFAM" id="SSF52218">
    <property type="entry name" value="Flavoproteins"/>
    <property type="match status" value="1"/>
</dbReference>
<evidence type="ECO:0000256" key="1">
    <source>
        <dbReference type="ARBA" id="ARBA00006252"/>
    </source>
</evidence>
<keyword evidence="2" id="KW-0560">Oxidoreductase</keyword>
<evidence type="ECO:0000313" key="4">
    <source>
        <dbReference type="EMBL" id="MCE5172366.1"/>
    </source>
</evidence>
<evidence type="ECO:0000259" key="3">
    <source>
        <dbReference type="Pfam" id="PF02525"/>
    </source>
</evidence>
<accession>A0ABS8YKL2</accession>
<dbReference type="InterPro" id="IPR051545">
    <property type="entry name" value="NAD(P)H_dehydrogenase_qn"/>
</dbReference>
<sequence>MKSNIAIIMGHPYSESFCAGLAAAYAKGATESGAHVRIIDLSKMNFDPNLKYGYSHRMELEKDLLNAQETIRWADHLVFVYPTWWGAMPAVLKGFIDRIFLPGFAYKYRPNSIFIDKLLKGKSARLIVTMDTPSWYNRFVYKQAGHHIMKRAILNFSGISPVRITELGPVKTSTDQMREKWLAQIQKLGSKLA</sequence>
<dbReference type="EMBL" id="JAJNBZ010000027">
    <property type="protein sequence ID" value="MCE5172366.1"/>
    <property type="molecule type" value="Genomic_DNA"/>
</dbReference>
<comment type="caution">
    <text evidence="4">The sequence shown here is derived from an EMBL/GenBank/DDBJ whole genome shotgun (WGS) entry which is preliminary data.</text>
</comment>
<dbReference type="Proteomes" id="UP001199916">
    <property type="component" value="Unassembled WGS sequence"/>
</dbReference>
<dbReference type="PANTHER" id="PTHR10204">
    <property type="entry name" value="NAD P H OXIDOREDUCTASE-RELATED"/>
    <property type="match status" value="1"/>
</dbReference>
<evidence type="ECO:0000313" key="5">
    <source>
        <dbReference type="Proteomes" id="UP001199916"/>
    </source>
</evidence>
<evidence type="ECO:0000256" key="2">
    <source>
        <dbReference type="ARBA" id="ARBA00023002"/>
    </source>
</evidence>
<protein>
    <submittedName>
        <fullName evidence="4">NAD(P)H-dependent oxidoreductase</fullName>
    </submittedName>
</protein>
<name>A0ABS8YKL2_9BACL</name>
<feature type="domain" description="Flavodoxin-like fold" evidence="3">
    <location>
        <begin position="4"/>
        <end position="185"/>
    </location>
</feature>
<proteinExistence type="inferred from homology"/>